<evidence type="ECO:0000256" key="9">
    <source>
        <dbReference type="ARBA" id="ARBA00023136"/>
    </source>
</evidence>
<dbReference type="PROSITE" id="PS50990">
    <property type="entry name" value="PEPTIDASE_C39"/>
    <property type="match status" value="1"/>
</dbReference>
<keyword evidence="2" id="KW-0813">Transport</keyword>
<dbReference type="Pfam" id="PF00005">
    <property type="entry name" value="ABC_tran"/>
    <property type="match status" value="1"/>
</dbReference>
<keyword evidence="4 14" id="KW-0812">Transmembrane</keyword>
<dbReference type="GO" id="GO:0005524">
    <property type="term" value="F:ATP binding"/>
    <property type="evidence" value="ECO:0007669"/>
    <property type="project" value="UniProtKB-KW"/>
</dbReference>
<comment type="similarity">
    <text evidence="11">Belongs to the ABC transporter superfamily. Cyclolysin exporter (TC 3.A.1.109.2) family.</text>
</comment>
<keyword evidence="9 14" id="KW-0472">Membrane</keyword>
<evidence type="ECO:0000256" key="2">
    <source>
        <dbReference type="ARBA" id="ARBA00022448"/>
    </source>
</evidence>
<dbReference type="GO" id="GO:0034040">
    <property type="term" value="F:ATPase-coupled lipid transmembrane transporter activity"/>
    <property type="evidence" value="ECO:0007669"/>
    <property type="project" value="TreeGrafter"/>
</dbReference>
<dbReference type="GO" id="GO:0030256">
    <property type="term" value="C:type I protein secretion system complex"/>
    <property type="evidence" value="ECO:0007669"/>
    <property type="project" value="InterPro"/>
</dbReference>
<evidence type="ECO:0000259" key="16">
    <source>
        <dbReference type="PROSITE" id="PS50929"/>
    </source>
</evidence>
<dbReference type="PROSITE" id="PS50929">
    <property type="entry name" value="ABC_TM1F"/>
    <property type="match status" value="1"/>
</dbReference>
<dbReference type="PANTHER" id="PTHR24221">
    <property type="entry name" value="ATP-BINDING CASSETTE SUB-FAMILY B"/>
    <property type="match status" value="1"/>
</dbReference>
<evidence type="ECO:0000256" key="5">
    <source>
        <dbReference type="ARBA" id="ARBA00022735"/>
    </source>
</evidence>
<keyword evidence="6" id="KW-0547">Nucleotide-binding</keyword>
<dbReference type="PANTHER" id="PTHR24221:SF647">
    <property type="entry name" value="BLL6336 PROTEIN"/>
    <property type="match status" value="1"/>
</dbReference>
<dbReference type="InterPro" id="IPR011527">
    <property type="entry name" value="ABC1_TM_dom"/>
</dbReference>
<dbReference type="Gene3D" id="1.20.1560.10">
    <property type="entry name" value="ABC transporter type 1, transmembrane domain"/>
    <property type="match status" value="1"/>
</dbReference>
<dbReference type="Pfam" id="PF03412">
    <property type="entry name" value="Peptidase_C39"/>
    <property type="match status" value="1"/>
</dbReference>
<evidence type="ECO:0000256" key="6">
    <source>
        <dbReference type="ARBA" id="ARBA00022741"/>
    </source>
</evidence>
<evidence type="ECO:0000256" key="10">
    <source>
        <dbReference type="ARBA" id="ARBA00055355"/>
    </source>
</evidence>
<evidence type="ECO:0000256" key="3">
    <source>
        <dbReference type="ARBA" id="ARBA00022475"/>
    </source>
</evidence>
<dbReference type="InterPro" id="IPR003439">
    <property type="entry name" value="ABC_transporter-like_ATP-bd"/>
</dbReference>
<dbReference type="NCBIfam" id="TIGR01846">
    <property type="entry name" value="type_I_sec_HlyB"/>
    <property type="match status" value="1"/>
</dbReference>
<dbReference type="CDD" id="cd02417">
    <property type="entry name" value="Peptidase_C39_likeA"/>
    <property type="match status" value="1"/>
</dbReference>
<dbReference type="AlphaFoldDB" id="A0A840BKK1"/>
<evidence type="ECO:0000256" key="1">
    <source>
        <dbReference type="ARBA" id="ARBA00004651"/>
    </source>
</evidence>
<evidence type="ECO:0000256" key="11">
    <source>
        <dbReference type="ARBA" id="ARBA00061173"/>
    </source>
</evidence>
<dbReference type="EMBL" id="JACIET010000001">
    <property type="protein sequence ID" value="MBB4012079.1"/>
    <property type="molecule type" value="Genomic_DNA"/>
</dbReference>
<dbReference type="GO" id="GO:0005886">
    <property type="term" value="C:plasma membrane"/>
    <property type="evidence" value="ECO:0007669"/>
    <property type="project" value="UniProtKB-SubCell"/>
</dbReference>
<comment type="subcellular location">
    <subcellularLocation>
        <location evidence="1">Cell membrane</location>
        <topology evidence="1">Multi-pass membrane protein</topology>
    </subcellularLocation>
</comment>
<dbReference type="FunFam" id="3.40.50.300:FF:000299">
    <property type="entry name" value="ABC transporter ATP-binding protein/permease"/>
    <property type="match status" value="1"/>
</dbReference>
<reference evidence="18 19" key="1">
    <citation type="submission" date="2020-08" db="EMBL/GenBank/DDBJ databases">
        <title>Genomic Encyclopedia of Type Strains, Phase IV (KMG-IV): sequencing the most valuable type-strain genomes for metagenomic binning, comparative biology and taxonomic classification.</title>
        <authorList>
            <person name="Goeker M."/>
        </authorList>
    </citation>
    <scope>NUCLEOTIDE SEQUENCE [LARGE SCALE GENOMIC DNA]</scope>
    <source>
        <strain evidence="18 19">DSM 106739</strain>
    </source>
</reference>
<protein>
    <recommendedName>
        <fullName evidence="12">Cyclolysin secretion/processing ATP-binding protein CyaB</fullName>
    </recommendedName>
</protein>
<dbReference type="InterPro" id="IPR003593">
    <property type="entry name" value="AAA+_ATPase"/>
</dbReference>
<dbReference type="InterPro" id="IPR039421">
    <property type="entry name" value="Type_1_exporter"/>
</dbReference>
<dbReference type="InterPro" id="IPR010132">
    <property type="entry name" value="ATPase_T1SS_HlyB"/>
</dbReference>
<feature type="transmembrane region" description="Helical" evidence="14">
    <location>
        <begin position="290"/>
        <end position="315"/>
    </location>
</feature>
<dbReference type="Gene3D" id="3.40.50.300">
    <property type="entry name" value="P-loop containing nucleotide triphosphate hydrolases"/>
    <property type="match status" value="1"/>
</dbReference>
<dbReference type="RefSeq" id="WP_183633503.1">
    <property type="nucleotide sequence ID" value="NZ_BAABLE010000011.1"/>
</dbReference>
<evidence type="ECO:0000256" key="8">
    <source>
        <dbReference type="ARBA" id="ARBA00022989"/>
    </source>
</evidence>
<accession>A0A840BKK1</accession>
<proteinExistence type="inferred from homology"/>
<dbReference type="PROSITE" id="PS50893">
    <property type="entry name" value="ABC_TRANSPORTER_2"/>
    <property type="match status" value="1"/>
</dbReference>
<dbReference type="PROSITE" id="PS00211">
    <property type="entry name" value="ABC_TRANSPORTER_1"/>
    <property type="match status" value="1"/>
</dbReference>
<evidence type="ECO:0000256" key="14">
    <source>
        <dbReference type="SAM" id="Phobius"/>
    </source>
</evidence>
<feature type="domain" description="Peptidase C39" evidence="17">
    <location>
        <begin position="29"/>
        <end position="151"/>
    </location>
</feature>
<feature type="domain" description="ABC transmembrane type-1" evidence="16">
    <location>
        <begin position="183"/>
        <end position="462"/>
    </location>
</feature>
<feature type="transmembrane region" description="Helical" evidence="14">
    <location>
        <begin position="217"/>
        <end position="237"/>
    </location>
</feature>
<evidence type="ECO:0000259" key="17">
    <source>
        <dbReference type="PROSITE" id="PS50990"/>
    </source>
</evidence>
<dbReference type="InterPro" id="IPR039395">
    <property type="entry name" value="Peptidase_C39-like_A"/>
</dbReference>
<dbReference type="FunFam" id="1.20.1560.10:FF:000056">
    <property type="entry name" value="Alpha-hemolysin translocation ATP-binding protein HlyB"/>
    <property type="match status" value="1"/>
</dbReference>
<dbReference type="SUPFAM" id="SSF52540">
    <property type="entry name" value="P-loop containing nucleoside triphosphate hydrolases"/>
    <property type="match status" value="1"/>
</dbReference>
<evidence type="ECO:0000256" key="7">
    <source>
        <dbReference type="ARBA" id="ARBA00022840"/>
    </source>
</evidence>
<comment type="function">
    <text evidence="10">Involved in the export of calmodulin-sensitive adenylate cyclase-hemolysin (cyclolysin).</text>
</comment>
<dbReference type="CDD" id="cd18588">
    <property type="entry name" value="ABC_6TM_CyaB_HlyB_like"/>
    <property type="match status" value="1"/>
</dbReference>
<evidence type="ECO:0000259" key="15">
    <source>
        <dbReference type="PROSITE" id="PS50893"/>
    </source>
</evidence>
<dbReference type="Proteomes" id="UP000561045">
    <property type="component" value="Unassembled WGS sequence"/>
</dbReference>
<keyword evidence="3" id="KW-1003">Cell membrane</keyword>
<evidence type="ECO:0000313" key="19">
    <source>
        <dbReference type="Proteomes" id="UP000561045"/>
    </source>
</evidence>
<dbReference type="InterPro" id="IPR005074">
    <property type="entry name" value="Peptidase_C39"/>
</dbReference>
<dbReference type="GO" id="GO:0140359">
    <property type="term" value="F:ABC-type transporter activity"/>
    <property type="evidence" value="ECO:0007669"/>
    <property type="project" value="InterPro"/>
</dbReference>
<evidence type="ECO:0000256" key="13">
    <source>
        <dbReference type="SAM" id="MobiDB-lite"/>
    </source>
</evidence>
<gene>
    <name evidence="18" type="ORF">GGR36_001387</name>
</gene>
<feature type="transmembrane region" description="Helical" evidence="14">
    <location>
        <begin position="183"/>
        <end position="205"/>
    </location>
</feature>
<dbReference type="GO" id="GO:0006508">
    <property type="term" value="P:proteolysis"/>
    <property type="evidence" value="ECO:0007669"/>
    <property type="project" value="InterPro"/>
</dbReference>
<dbReference type="GO" id="GO:0031640">
    <property type="term" value="P:killing of cells of another organism"/>
    <property type="evidence" value="ECO:0007669"/>
    <property type="project" value="UniProtKB-KW"/>
</dbReference>
<keyword evidence="7 18" id="KW-0067">ATP-binding</keyword>
<keyword evidence="8 14" id="KW-1133">Transmembrane helix</keyword>
<dbReference type="SMART" id="SM00382">
    <property type="entry name" value="AAA"/>
    <property type="match status" value="1"/>
</dbReference>
<name>A0A840BKK1_9RHOO</name>
<dbReference type="SUPFAM" id="SSF90123">
    <property type="entry name" value="ABC transporter transmembrane region"/>
    <property type="match status" value="1"/>
</dbReference>
<sequence length="732" mass="80449">MTLTPEGQDPAPGADPQTAEGQPAREAPNAAAAGIDTGLAGLVMLARFHGLNADPAPLIHEFGEHGKPFDEAALLRAARKLELKARAVDTNWARLERTPLPALARTRDGRYVVLAKLGPEGVLIQDPEVGRPEVLSREAWEARWSGRLLLFVSRASLVGELARFDFSWFVPALVRYRGLLGEVLLASLVLQVIGLATPLFFQVVMDKVLVHHGLTTLDVICVGLFGAIVFEVLLGGLRTYLFAHTTSRIDVELGARLFRHLLALPLAYFHARRVGDSVARVRELENIRNFLTGQALTSVLDLLFSVVFIAVMLFYSGWLTLIVLASLPCYVLLSVLITPSLRARLNEKFARGAENQAFLVEAVSGIETIKSLSVEPQLTRRWDNQLAAYVAAGFRVVQLANVGSQGVQFVQKLVTLGTLWLGARLVIEGQMTVGQLIAFNMLAGRVAMPVMRLAQLWQDFQQTGISVSRLGDILNTRTEIASSRAQLPAIQGAIEFDRVGFRYRPDGQEVLRDIRLQIRPGEVIGIVGRSGSGKSTLTKLLQRLFVPERGRVLVDGVDLQLADPVWLRRQVGVVLQENLLFNRTVRDNIALADPGRPMEAVIAAATLAGAHEFIMELPEGYDTMIGEHGVGLSGGQRQRIAIARALITNPRILIFDEATSALDYESERIIHGNMQRICQGRTVLIIAHRLSAVRRADRIVAMDRGQIVEIGTHDELLARPGYYAHLHALQTN</sequence>
<evidence type="ECO:0000256" key="4">
    <source>
        <dbReference type="ARBA" id="ARBA00022692"/>
    </source>
</evidence>
<feature type="domain" description="ABC transporter" evidence="15">
    <location>
        <begin position="494"/>
        <end position="729"/>
    </location>
</feature>
<keyword evidence="19" id="KW-1185">Reference proteome</keyword>
<organism evidence="18 19">
    <name type="scientific">Niveibacterium umoris</name>
    <dbReference type="NCBI Taxonomy" id="1193620"/>
    <lineage>
        <taxon>Bacteria</taxon>
        <taxon>Pseudomonadati</taxon>
        <taxon>Pseudomonadota</taxon>
        <taxon>Betaproteobacteria</taxon>
        <taxon>Rhodocyclales</taxon>
        <taxon>Rhodocyclaceae</taxon>
        <taxon>Niveibacterium</taxon>
    </lineage>
</organism>
<dbReference type="InterPro" id="IPR017871">
    <property type="entry name" value="ABC_transporter-like_CS"/>
</dbReference>
<dbReference type="GO" id="GO:0016887">
    <property type="term" value="F:ATP hydrolysis activity"/>
    <property type="evidence" value="ECO:0007669"/>
    <property type="project" value="InterPro"/>
</dbReference>
<keyword evidence="5" id="KW-0354">Hemolysis</keyword>
<dbReference type="GO" id="GO:0008233">
    <property type="term" value="F:peptidase activity"/>
    <property type="evidence" value="ECO:0007669"/>
    <property type="project" value="InterPro"/>
</dbReference>
<evidence type="ECO:0000256" key="12">
    <source>
        <dbReference type="ARBA" id="ARBA00072252"/>
    </source>
</evidence>
<evidence type="ECO:0000313" key="18">
    <source>
        <dbReference type="EMBL" id="MBB4012079.1"/>
    </source>
</evidence>
<dbReference type="Pfam" id="PF00664">
    <property type="entry name" value="ABC_membrane"/>
    <property type="match status" value="1"/>
</dbReference>
<comment type="caution">
    <text evidence="18">The sequence shown here is derived from an EMBL/GenBank/DDBJ whole genome shotgun (WGS) entry which is preliminary data.</text>
</comment>
<dbReference type="InterPro" id="IPR027417">
    <property type="entry name" value="P-loop_NTPase"/>
</dbReference>
<keyword evidence="5" id="KW-0204">Cytolysis</keyword>
<dbReference type="InterPro" id="IPR036640">
    <property type="entry name" value="ABC1_TM_sf"/>
</dbReference>
<feature type="region of interest" description="Disordered" evidence="13">
    <location>
        <begin position="1"/>
        <end position="28"/>
    </location>
</feature>
<dbReference type="Gene3D" id="3.90.70.10">
    <property type="entry name" value="Cysteine proteinases"/>
    <property type="match status" value="1"/>
</dbReference>
<dbReference type="GO" id="GO:0030253">
    <property type="term" value="P:protein secretion by the type I secretion system"/>
    <property type="evidence" value="ECO:0007669"/>
    <property type="project" value="InterPro"/>
</dbReference>